<evidence type="ECO:0000256" key="4">
    <source>
        <dbReference type="ARBA" id="ARBA00022793"/>
    </source>
</evidence>
<dbReference type="Proteomes" id="UP000464954">
    <property type="component" value="Chromosome"/>
</dbReference>
<dbReference type="EC" id="4.1.1.96" evidence="2"/>
<dbReference type="RefSeq" id="WP_160628523.1">
    <property type="nucleotide sequence ID" value="NZ_CP047593.1"/>
</dbReference>
<accession>A0A6P1M672</accession>
<evidence type="ECO:0000256" key="1">
    <source>
        <dbReference type="ARBA" id="ARBA00001933"/>
    </source>
</evidence>
<dbReference type="PANTHER" id="PTHR43727">
    <property type="entry name" value="DIAMINOPIMELATE DECARBOXYLASE"/>
    <property type="match status" value="1"/>
</dbReference>
<evidence type="ECO:0000259" key="12">
    <source>
        <dbReference type="Pfam" id="PF00278"/>
    </source>
</evidence>
<keyword evidence="4" id="KW-0210">Decarboxylase</keyword>
<dbReference type="NCBIfam" id="TIGR01047">
    <property type="entry name" value="nspC"/>
    <property type="match status" value="1"/>
</dbReference>
<dbReference type="InterPro" id="IPR009006">
    <property type="entry name" value="Ala_racemase/Decarboxylase_C"/>
</dbReference>
<dbReference type="GO" id="GO:0009089">
    <property type="term" value="P:lysine biosynthetic process via diaminopimelate"/>
    <property type="evidence" value="ECO:0007669"/>
    <property type="project" value="TreeGrafter"/>
</dbReference>
<dbReference type="Pfam" id="PF00278">
    <property type="entry name" value="Orn_DAP_Arg_deC"/>
    <property type="match status" value="1"/>
</dbReference>
<dbReference type="EMBL" id="CP047593">
    <property type="protein sequence ID" value="QHI69341.1"/>
    <property type="molecule type" value="Genomic_DNA"/>
</dbReference>
<dbReference type="PANTHER" id="PTHR43727:SF1">
    <property type="entry name" value="CARBOXYNORSPERMIDINE_CARBOXYSPERMIDINE DECARBOXYLASE"/>
    <property type="match status" value="1"/>
</dbReference>
<keyword evidence="5" id="KW-0663">Pyridoxal phosphate</keyword>
<proteinExistence type="inferred from homology"/>
<evidence type="ECO:0000256" key="7">
    <source>
        <dbReference type="ARBA" id="ARBA00023239"/>
    </source>
</evidence>
<sequence>MNLRTVSTPCFIVDEALVRRNCEILASVKERTGCKILLALKGFACWPLFPMVGKYLDGVCASSPWEARLGREEFGREVHAFAAAYSDADFAELLTLCDEIDFNSFHQLNRFRDVAERDLRARLSALGEPVPPVKIGLRINPECSTQDHAIYDPCAPKSRLGIRRADFEGQSLDGISGLHFHTLCEQNADALEKTLAAVEEKFGEFLPQMEWVNFGGGHHITRDDYDVDRLCELINAFKAKYGVQVILEPGEAVALNAGVLVASVLDVVHNEMDIAILDVSCTCHMPDVMEMPYRPVITGAGESGEKAHTYRLAGLSCLAGDVIGDWSFDEPLKPGDRLEFLDMAHYTMVKTTFFNGIQHPSIAIQRGDELEVVRKFNYQDYKNQLA</sequence>
<evidence type="ECO:0000256" key="6">
    <source>
        <dbReference type="ARBA" id="ARBA00023066"/>
    </source>
</evidence>
<dbReference type="PIRSF" id="PIRSF038941">
    <property type="entry name" value="NspC"/>
    <property type="match status" value="1"/>
</dbReference>
<dbReference type="SUPFAM" id="SSF50621">
    <property type="entry name" value="Alanine racemase C-terminal domain-like"/>
    <property type="match status" value="1"/>
</dbReference>
<evidence type="ECO:0000256" key="8">
    <source>
        <dbReference type="ARBA" id="ARBA00025802"/>
    </source>
</evidence>
<evidence type="ECO:0000256" key="3">
    <source>
        <dbReference type="ARBA" id="ARBA00013633"/>
    </source>
</evidence>
<dbReference type="Gene3D" id="3.20.20.10">
    <property type="entry name" value="Alanine racemase"/>
    <property type="match status" value="1"/>
</dbReference>
<dbReference type="KEGG" id="taer:GT409_07715"/>
<evidence type="ECO:0000256" key="10">
    <source>
        <dbReference type="ARBA" id="ARBA00047389"/>
    </source>
</evidence>
<evidence type="ECO:0000313" key="13">
    <source>
        <dbReference type="EMBL" id="QHI69341.1"/>
    </source>
</evidence>
<comment type="similarity">
    <text evidence="8">Belongs to the Orn/Lys/Arg decarboxylase class-II family. NspC subfamily.</text>
</comment>
<evidence type="ECO:0000256" key="5">
    <source>
        <dbReference type="ARBA" id="ARBA00022898"/>
    </source>
</evidence>
<feature type="binding site" evidence="11">
    <location>
        <position position="287"/>
    </location>
    <ligand>
        <name>substrate</name>
    </ligand>
</feature>
<dbReference type="GO" id="GO:0045312">
    <property type="term" value="P:nor-spermidine biosynthetic process"/>
    <property type="evidence" value="ECO:0007669"/>
    <property type="project" value="InterPro"/>
</dbReference>
<dbReference type="GO" id="GO:0008295">
    <property type="term" value="P:spermidine biosynthetic process"/>
    <property type="evidence" value="ECO:0007669"/>
    <property type="project" value="UniProtKB-KW"/>
</dbReference>
<comment type="cofactor">
    <cofactor evidence="1">
        <name>pyridoxal 5'-phosphate</name>
        <dbReference type="ChEBI" id="CHEBI:597326"/>
    </cofactor>
</comment>
<evidence type="ECO:0000313" key="14">
    <source>
        <dbReference type="Proteomes" id="UP000464954"/>
    </source>
</evidence>
<feature type="domain" description="Orn/DAP/Arg decarboxylase 2 C-terminal" evidence="12">
    <location>
        <begin position="149"/>
        <end position="343"/>
    </location>
</feature>
<gene>
    <name evidence="13" type="primary">nspC</name>
    <name evidence="13" type="ORF">GT409_07715</name>
</gene>
<keyword evidence="14" id="KW-1185">Reference proteome</keyword>
<dbReference type="InterPro" id="IPR029066">
    <property type="entry name" value="PLP-binding_barrel"/>
</dbReference>
<organism evidence="13 14">
    <name type="scientific">Tichowtungia aerotolerans</name>
    <dbReference type="NCBI Taxonomy" id="2697043"/>
    <lineage>
        <taxon>Bacteria</taxon>
        <taxon>Pseudomonadati</taxon>
        <taxon>Kiritimatiellota</taxon>
        <taxon>Tichowtungiia</taxon>
        <taxon>Tichowtungiales</taxon>
        <taxon>Tichowtungiaceae</taxon>
        <taxon>Tichowtungia</taxon>
    </lineage>
</organism>
<dbReference type="InterPro" id="IPR022643">
    <property type="entry name" value="De-COase2_C"/>
</dbReference>
<dbReference type="SUPFAM" id="SSF51419">
    <property type="entry name" value="PLP-binding barrel"/>
    <property type="match status" value="1"/>
</dbReference>
<dbReference type="GO" id="GO:0008836">
    <property type="term" value="F:diaminopimelate decarboxylase activity"/>
    <property type="evidence" value="ECO:0007669"/>
    <property type="project" value="TreeGrafter"/>
</dbReference>
<dbReference type="InterPro" id="IPR005730">
    <property type="entry name" value="Nsp_de-COase"/>
</dbReference>
<keyword evidence="7 13" id="KW-0456">Lyase</keyword>
<dbReference type="Gene3D" id="2.40.37.10">
    <property type="entry name" value="Lyase, Ornithine Decarboxylase, Chain A, domain 1"/>
    <property type="match status" value="1"/>
</dbReference>
<evidence type="ECO:0000256" key="2">
    <source>
        <dbReference type="ARBA" id="ARBA00012259"/>
    </source>
</evidence>
<evidence type="ECO:0000256" key="9">
    <source>
        <dbReference type="ARBA" id="ARBA00047351"/>
    </source>
</evidence>
<protein>
    <recommendedName>
        <fullName evidence="3">Carboxynorspermidine/carboxyspermidine decarboxylase</fullName>
        <ecNumber evidence="2">4.1.1.96</ecNumber>
    </recommendedName>
</protein>
<name>A0A6P1M672_9BACT</name>
<feature type="binding site" evidence="11">
    <location>
        <position position="251"/>
    </location>
    <ligand>
        <name>substrate</name>
    </ligand>
</feature>
<reference evidence="13 14" key="1">
    <citation type="submission" date="2020-01" db="EMBL/GenBank/DDBJ databases">
        <title>Ponticoccus aerotolerans gen. nov., sp. nov., an anaerobic bacterium and proposal of Ponticoccusceae fam. nov., Ponticoccusles ord. nov. and Ponticoccuse classis nov. in the phylum Kiritimatiellaeota.</title>
        <authorList>
            <person name="Zhou L.Y."/>
            <person name="Du Z.J."/>
        </authorList>
    </citation>
    <scope>NUCLEOTIDE SEQUENCE [LARGE SCALE GENOMIC DNA]</scope>
    <source>
        <strain evidence="13 14">S-5007</strain>
    </source>
</reference>
<comment type="catalytic activity">
    <reaction evidence="10">
        <text>carboxynorspermidine + H(+) = norspermidine + CO2</text>
        <dbReference type="Rhea" id="RHEA:34099"/>
        <dbReference type="ChEBI" id="CHEBI:15378"/>
        <dbReference type="ChEBI" id="CHEBI:16526"/>
        <dbReference type="ChEBI" id="CHEBI:57920"/>
        <dbReference type="ChEBI" id="CHEBI:65070"/>
        <dbReference type="EC" id="4.1.1.96"/>
    </reaction>
</comment>
<evidence type="ECO:0000256" key="11">
    <source>
        <dbReference type="PIRSR" id="PIRSR038941-1"/>
    </source>
</evidence>
<dbReference type="FunFam" id="3.20.20.10:FF:000012">
    <property type="entry name" value="Carboxynorspermidine/carboxyspermidine decarboxylase"/>
    <property type="match status" value="1"/>
</dbReference>
<keyword evidence="6" id="KW-0745">Spermidine biosynthesis</keyword>
<dbReference type="CDD" id="cd06829">
    <property type="entry name" value="PLPDE_III_CANSDC"/>
    <property type="match status" value="1"/>
</dbReference>
<comment type="catalytic activity">
    <reaction evidence="9">
        <text>carboxyspermidine + H(+) = spermidine + CO2</text>
        <dbReference type="Rhea" id="RHEA:34095"/>
        <dbReference type="ChEBI" id="CHEBI:15378"/>
        <dbReference type="ChEBI" id="CHEBI:16526"/>
        <dbReference type="ChEBI" id="CHEBI:57834"/>
        <dbReference type="ChEBI" id="CHEBI:65072"/>
        <dbReference type="EC" id="4.1.1.96"/>
    </reaction>
</comment>
<dbReference type="AlphaFoldDB" id="A0A6P1M672"/>